<gene>
    <name evidence="2" type="ORF">CSF007_10230</name>
</gene>
<keyword evidence="1" id="KW-0812">Transmembrane</keyword>
<reference evidence="2" key="1">
    <citation type="journal article" date="2015" name="Genome Announc.">
        <title>Complete Genome Sequence of Yersinia ruckeri Strain CSF007-82, Etiologic Agent of Red Mouth Disease in Salmonid Fish.</title>
        <authorList>
            <person name="Nelson M.C."/>
            <person name="LaPatra S.E."/>
            <person name="Welch T.J."/>
            <person name="Graf J."/>
        </authorList>
    </citation>
    <scope>NUCLEOTIDE SEQUENCE</scope>
    <source>
        <strain evidence="2">CSF007-82</strain>
    </source>
</reference>
<proteinExistence type="predicted"/>
<accession>A0A0A8VJN4</accession>
<dbReference type="EMBL" id="LN681231">
    <property type="protein sequence ID" value="CEK27796.1"/>
    <property type="molecule type" value="Genomic_DNA"/>
</dbReference>
<evidence type="ECO:0000313" key="2">
    <source>
        <dbReference type="EMBL" id="CEK27796.1"/>
    </source>
</evidence>
<sequence>MKSKNQIIMFNLILAVISVKYHVAAIRYPLFPSSPSPRHGFL</sequence>
<feature type="transmembrane region" description="Helical" evidence="1">
    <location>
        <begin position="7"/>
        <end position="28"/>
    </location>
</feature>
<evidence type="ECO:0000256" key="1">
    <source>
        <dbReference type="SAM" id="Phobius"/>
    </source>
</evidence>
<name>A0A0A8VJN4_YERRU</name>
<dbReference type="AlphaFoldDB" id="A0A0A8VJN4"/>
<keyword evidence="1" id="KW-1133">Transmembrane helix</keyword>
<keyword evidence="1" id="KW-0472">Membrane</keyword>
<protein>
    <submittedName>
        <fullName evidence="2">Uncharacterized protein</fullName>
    </submittedName>
</protein>
<organism evidence="2">
    <name type="scientific">Yersinia ruckeri</name>
    <dbReference type="NCBI Taxonomy" id="29486"/>
    <lineage>
        <taxon>Bacteria</taxon>
        <taxon>Pseudomonadati</taxon>
        <taxon>Pseudomonadota</taxon>
        <taxon>Gammaproteobacteria</taxon>
        <taxon>Enterobacterales</taxon>
        <taxon>Yersiniaceae</taxon>
        <taxon>Yersinia</taxon>
    </lineage>
</organism>